<dbReference type="RefSeq" id="WP_381435109.1">
    <property type="nucleotide sequence ID" value="NZ_JBHSNO010000006.1"/>
</dbReference>
<evidence type="ECO:0000313" key="7">
    <source>
        <dbReference type="EMBL" id="MFC5589750.1"/>
    </source>
</evidence>
<organism evidence="7 8">
    <name type="scientific">Sporosarcina soli</name>
    <dbReference type="NCBI Taxonomy" id="334736"/>
    <lineage>
        <taxon>Bacteria</taxon>
        <taxon>Bacillati</taxon>
        <taxon>Bacillota</taxon>
        <taxon>Bacilli</taxon>
        <taxon>Bacillales</taxon>
        <taxon>Caryophanaceae</taxon>
        <taxon>Sporosarcina</taxon>
    </lineage>
</organism>
<dbReference type="InterPro" id="IPR012318">
    <property type="entry name" value="HTH_CRP"/>
</dbReference>
<dbReference type="Gene3D" id="2.60.120.10">
    <property type="entry name" value="Jelly Rolls"/>
    <property type="match status" value="1"/>
</dbReference>
<dbReference type="Proteomes" id="UP001596109">
    <property type="component" value="Unassembled WGS sequence"/>
</dbReference>
<feature type="domain" description="Cyclic nucleotide-binding" evidence="5">
    <location>
        <begin position="12"/>
        <end position="98"/>
    </location>
</feature>
<dbReference type="InterPro" id="IPR000595">
    <property type="entry name" value="cNMP-bd_dom"/>
</dbReference>
<dbReference type="InterPro" id="IPR018490">
    <property type="entry name" value="cNMP-bd_dom_sf"/>
</dbReference>
<keyword evidence="1" id="KW-0805">Transcription regulation</keyword>
<dbReference type="InterPro" id="IPR036390">
    <property type="entry name" value="WH_DNA-bd_sf"/>
</dbReference>
<evidence type="ECO:0000259" key="5">
    <source>
        <dbReference type="PROSITE" id="PS50042"/>
    </source>
</evidence>
<dbReference type="Pfam" id="PF00027">
    <property type="entry name" value="cNMP_binding"/>
    <property type="match status" value="1"/>
</dbReference>
<name>A0ABW0TJW9_9BACL</name>
<comment type="caution">
    <text evidence="7">The sequence shown here is derived from an EMBL/GenBank/DDBJ whole genome shotgun (WGS) entry which is preliminary data.</text>
</comment>
<keyword evidence="3" id="KW-0010">Activator</keyword>
<dbReference type="EMBL" id="JBHSNO010000006">
    <property type="protein sequence ID" value="MFC5589750.1"/>
    <property type="molecule type" value="Genomic_DNA"/>
</dbReference>
<dbReference type="PANTHER" id="PTHR24567:SF26">
    <property type="entry name" value="REGULATORY PROTEIN YEIL"/>
    <property type="match status" value="1"/>
</dbReference>
<dbReference type="Pfam" id="PF13545">
    <property type="entry name" value="HTH_Crp_2"/>
    <property type="match status" value="1"/>
</dbReference>
<evidence type="ECO:0000259" key="6">
    <source>
        <dbReference type="PROSITE" id="PS51063"/>
    </source>
</evidence>
<keyword evidence="8" id="KW-1185">Reference proteome</keyword>
<keyword evidence="4" id="KW-0804">Transcription</keyword>
<proteinExistence type="predicted"/>
<feature type="domain" description="HTH crp-type" evidence="6">
    <location>
        <begin position="129"/>
        <end position="195"/>
    </location>
</feature>
<evidence type="ECO:0000256" key="2">
    <source>
        <dbReference type="ARBA" id="ARBA00023125"/>
    </source>
</evidence>
<dbReference type="CDD" id="cd00038">
    <property type="entry name" value="CAP_ED"/>
    <property type="match status" value="1"/>
</dbReference>
<dbReference type="InterPro" id="IPR050397">
    <property type="entry name" value="Env_Response_Regulators"/>
</dbReference>
<gene>
    <name evidence="7" type="ORF">ACFPRA_12665</name>
</gene>
<evidence type="ECO:0000256" key="1">
    <source>
        <dbReference type="ARBA" id="ARBA00023015"/>
    </source>
</evidence>
<protein>
    <submittedName>
        <fullName evidence="7">Crp/Fnr family transcriptional regulator</fullName>
    </submittedName>
</protein>
<dbReference type="PROSITE" id="PS50042">
    <property type="entry name" value="CNMP_BINDING_3"/>
    <property type="match status" value="1"/>
</dbReference>
<dbReference type="InterPro" id="IPR014710">
    <property type="entry name" value="RmlC-like_jellyroll"/>
</dbReference>
<reference evidence="8" key="1">
    <citation type="journal article" date="2019" name="Int. J. Syst. Evol. Microbiol.">
        <title>The Global Catalogue of Microorganisms (GCM) 10K type strain sequencing project: providing services to taxonomists for standard genome sequencing and annotation.</title>
        <authorList>
            <consortium name="The Broad Institute Genomics Platform"/>
            <consortium name="The Broad Institute Genome Sequencing Center for Infectious Disease"/>
            <person name="Wu L."/>
            <person name="Ma J."/>
        </authorList>
    </citation>
    <scope>NUCLEOTIDE SEQUENCE [LARGE SCALE GENOMIC DNA]</scope>
    <source>
        <strain evidence="8">CGMCC 4.1434</strain>
    </source>
</reference>
<keyword evidence="2" id="KW-0238">DNA-binding</keyword>
<dbReference type="SMART" id="SM00100">
    <property type="entry name" value="cNMP"/>
    <property type="match status" value="1"/>
</dbReference>
<accession>A0ABW0TJW9</accession>
<dbReference type="SUPFAM" id="SSF46785">
    <property type="entry name" value="Winged helix' DNA-binding domain"/>
    <property type="match status" value="1"/>
</dbReference>
<evidence type="ECO:0000256" key="3">
    <source>
        <dbReference type="ARBA" id="ARBA00023159"/>
    </source>
</evidence>
<evidence type="ECO:0000313" key="8">
    <source>
        <dbReference type="Proteomes" id="UP001596109"/>
    </source>
</evidence>
<dbReference type="InterPro" id="IPR036388">
    <property type="entry name" value="WH-like_DNA-bd_sf"/>
</dbReference>
<sequence>MMRYKWKPFVQYGQKRKRSKGEILYSQGEIGKGFYYLAEGKISFRLLSEDGKERIIDYLLEGFLFGEQGVSSDAYYITAVADTDVSLYYFSNESFIKISRAHPYANEIFISSIISKMRMLTETYAFLSKPYEQQMAHFLILLCEKYGSQTVPITQIDLAQYIGTSRITVYKIIQKWTKSKLIFQGNRMIEVIDPLGMKAVSEQA</sequence>
<evidence type="ECO:0000256" key="4">
    <source>
        <dbReference type="ARBA" id="ARBA00023163"/>
    </source>
</evidence>
<dbReference type="PROSITE" id="PS51063">
    <property type="entry name" value="HTH_CRP_2"/>
    <property type="match status" value="1"/>
</dbReference>
<dbReference type="Gene3D" id="1.10.10.10">
    <property type="entry name" value="Winged helix-like DNA-binding domain superfamily/Winged helix DNA-binding domain"/>
    <property type="match status" value="1"/>
</dbReference>
<dbReference type="SUPFAM" id="SSF51206">
    <property type="entry name" value="cAMP-binding domain-like"/>
    <property type="match status" value="1"/>
</dbReference>
<dbReference type="PANTHER" id="PTHR24567">
    <property type="entry name" value="CRP FAMILY TRANSCRIPTIONAL REGULATORY PROTEIN"/>
    <property type="match status" value="1"/>
</dbReference>